<dbReference type="OrthoDB" id="207675at2"/>
<proteinExistence type="predicted"/>
<dbReference type="Proteomes" id="UP000065220">
    <property type="component" value="Chromosome"/>
</dbReference>
<dbReference type="InterPro" id="IPR027417">
    <property type="entry name" value="P-loop_NTPase"/>
</dbReference>
<accession>A0A0X8JCF4</accession>
<feature type="compositionally biased region" description="Low complexity" evidence="1">
    <location>
        <begin position="537"/>
        <end position="551"/>
    </location>
</feature>
<dbReference type="CDD" id="cd00882">
    <property type="entry name" value="Ras_like_GTPase"/>
    <property type="match status" value="1"/>
</dbReference>
<dbReference type="GO" id="GO:0005525">
    <property type="term" value="F:GTP binding"/>
    <property type="evidence" value="ECO:0007669"/>
    <property type="project" value="InterPro"/>
</dbReference>
<dbReference type="Gene3D" id="3.40.50.300">
    <property type="entry name" value="P-loop containing nucleotide triphosphate hydrolases"/>
    <property type="match status" value="1"/>
</dbReference>
<evidence type="ECO:0000313" key="2">
    <source>
        <dbReference type="EMBL" id="AMD86333.1"/>
    </source>
</evidence>
<dbReference type="GO" id="GO:0005829">
    <property type="term" value="C:cytosol"/>
    <property type="evidence" value="ECO:0007669"/>
    <property type="project" value="TreeGrafter"/>
</dbReference>
<organism evidence="2 3">
    <name type="scientific">Actinomyces radicidentis</name>
    <dbReference type="NCBI Taxonomy" id="111015"/>
    <lineage>
        <taxon>Bacteria</taxon>
        <taxon>Bacillati</taxon>
        <taxon>Actinomycetota</taxon>
        <taxon>Actinomycetes</taxon>
        <taxon>Actinomycetales</taxon>
        <taxon>Actinomycetaceae</taxon>
        <taxon>Actinomyces</taxon>
    </lineage>
</organism>
<evidence type="ECO:0000313" key="3">
    <source>
        <dbReference type="Proteomes" id="UP000065220"/>
    </source>
</evidence>
<gene>
    <name evidence="2" type="ORF">AXF14_00265</name>
</gene>
<reference evidence="3" key="1">
    <citation type="submission" date="2016-02" db="EMBL/GenBank/DDBJ databases">
        <authorList>
            <person name="Holder M.E."/>
            <person name="Ajami N.J."/>
            <person name="Petrosino J.F."/>
        </authorList>
    </citation>
    <scope>NUCLEOTIDE SEQUENCE [LARGE SCALE GENOMIC DNA]</scope>
    <source>
        <strain evidence="3">CCUG 36733</strain>
    </source>
</reference>
<dbReference type="GO" id="GO:0000028">
    <property type="term" value="P:ribosomal small subunit assembly"/>
    <property type="evidence" value="ECO:0007669"/>
    <property type="project" value="TreeGrafter"/>
</dbReference>
<dbReference type="AlphaFoldDB" id="A0A0X8JCF4"/>
<dbReference type="RefSeq" id="WP_067938945.1">
    <property type="nucleotide sequence ID" value="NZ_CP014228.1"/>
</dbReference>
<dbReference type="STRING" id="111015.AXF14_00265"/>
<dbReference type="GO" id="GO:0043024">
    <property type="term" value="F:ribosomal small subunit binding"/>
    <property type="evidence" value="ECO:0007669"/>
    <property type="project" value="TreeGrafter"/>
</dbReference>
<dbReference type="InterPro" id="IPR005662">
    <property type="entry name" value="GTPase_Era-like"/>
</dbReference>
<dbReference type="PANTHER" id="PTHR42698:SF1">
    <property type="entry name" value="GTPASE ERA, MITOCHONDRIAL"/>
    <property type="match status" value="1"/>
</dbReference>
<name>A0A0X8JCF4_ACTRD</name>
<dbReference type="GO" id="GO:0019843">
    <property type="term" value="F:rRNA binding"/>
    <property type="evidence" value="ECO:0007669"/>
    <property type="project" value="TreeGrafter"/>
</dbReference>
<dbReference type="PANTHER" id="PTHR42698">
    <property type="entry name" value="GTPASE ERA"/>
    <property type="match status" value="1"/>
</dbReference>
<evidence type="ECO:0000256" key="1">
    <source>
        <dbReference type="SAM" id="MobiDB-lite"/>
    </source>
</evidence>
<feature type="region of interest" description="Disordered" evidence="1">
    <location>
        <begin position="403"/>
        <end position="446"/>
    </location>
</feature>
<feature type="compositionally biased region" description="Low complexity" evidence="1">
    <location>
        <begin position="404"/>
        <end position="446"/>
    </location>
</feature>
<protein>
    <submittedName>
        <fullName evidence="2">ABC transporter</fullName>
    </submittedName>
</protein>
<feature type="region of interest" description="Disordered" evidence="1">
    <location>
        <begin position="532"/>
        <end position="551"/>
    </location>
</feature>
<dbReference type="EMBL" id="CP014228">
    <property type="protein sequence ID" value="AMD86333.1"/>
    <property type="molecule type" value="Genomic_DNA"/>
</dbReference>
<keyword evidence="3" id="KW-1185">Reference proteome</keyword>
<sequence length="578" mass="58891">MALPDPSSPDGDAPVTALSRGRLSDVLSDTLTSLQSLRLPLATDGVDEARRLRDRLTDQLRDQVLPRLADADAPAVVVVGGSTGAGKSTLVNSILGSEVSEAGILRPTTRTPVLVANPEDAPALAEHPVAQVCRTVASDVVPAGLALVDASDLDSVHAGNRRLAARLLEAADLWLFVTTAARYGDHTPWASLEEAARRGTPTGVVLNRVPDASLKVVRRDLLERLEGLGLADAPFFVVPDVGPNEGLLPAERVAELRAWLRALAGRHRAAGLLSRTGRGVWTTMRADLTALADAVDAQTDAAAALDASLTALPEQRLVALREDLDTGRLGEGAPSTRWVSLASSGGPLASLAQGERLRRGLLGRTEKARTGALAAVAEEARASLTARLDAAVVTLATEADRLRAAATSPETDAAPADAARADDAPTPGDAAPTSTGEPGTAPAAAVDETAARRAVAAWADAVTALPALAQPPAGLSSDAARDLVLAAAVGVDGTRAAASRLGLDEPLADARTGLDATIDRALADAVESPAAADVARTAGEPAAPAEDAALTAPDPSLAAALRLRAGELTPLTRPGAAA</sequence>
<dbReference type="KEGG" id="ard:AXF14_00265"/>
<dbReference type="SUPFAM" id="SSF52540">
    <property type="entry name" value="P-loop containing nucleoside triphosphate hydrolases"/>
    <property type="match status" value="1"/>
</dbReference>